<evidence type="ECO:0000259" key="2">
    <source>
        <dbReference type="PROSITE" id="PS51987"/>
    </source>
</evidence>
<name>A0A382HU57_9ZZZZ</name>
<dbReference type="InterPro" id="IPR008146">
    <property type="entry name" value="Gln_synth_cat_dom"/>
</dbReference>
<proteinExistence type="predicted"/>
<dbReference type="PANTHER" id="PTHR43785:SF14">
    <property type="entry name" value="GLUTAMINE SYNTHETASE"/>
    <property type="match status" value="1"/>
</dbReference>
<dbReference type="PANTHER" id="PTHR43785">
    <property type="entry name" value="GAMMA-GLUTAMYLPUTRESCINE SYNTHETASE"/>
    <property type="match status" value="1"/>
</dbReference>
<dbReference type="PROSITE" id="PS51987">
    <property type="entry name" value="GS_CATALYTIC"/>
    <property type="match status" value="1"/>
</dbReference>
<dbReference type="InterPro" id="IPR036651">
    <property type="entry name" value="Gln_synt_N_sf"/>
</dbReference>
<dbReference type="AlphaFoldDB" id="A0A382HU57"/>
<sequence length="237" mass="27295">MTDLEAHVNQTGRDKLVREVRDKINELGITYIYFQFISVTGRIVGKGIPAAHWERTAERGFQLVYGSTANLFIDRHGDYIGYGPEAMELVGIPDPETFAQLPWDKKVARVYCTCFRNREERENPGGHLTSDCRGNLRIHHNEFKEKHGGMQLRVGTEPEMMWLKRDDAGQPTGEGFSKPYCYHIDQFESLRPVFMKVFEYANAMGFDMIQGDHEDAPGQLELNWMFDDVLRNADRLS</sequence>
<dbReference type="EMBL" id="UINC01063321">
    <property type="protein sequence ID" value="SVB90838.1"/>
    <property type="molecule type" value="Genomic_DNA"/>
</dbReference>
<dbReference type="GO" id="GO:0006542">
    <property type="term" value="P:glutamine biosynthetic process"/>
    <property type="evidence" value="ECO:0007669"/>
    <property type="project" value="InterPro"/>
</dbReference>
<feature type="domain" description="GS catalytic" evidence="2">
    <location>
        <begin position="132"/>
        <end position="237"/>
    </location>
</feature>
<dbReference type="GO" id="GO:0004356">
    <property type="term" value="F:glutamine synthetase activity"/>
    <property type="evidence" value="ECO:0007669"/>
    <property type="project" value="InterPro"/>
</dbReference>
<dbReference type="SUPFAM" id="SSF55931">
    <property type="entry name" value="Glutamine synthetase/guanido kinase"/>
    <property type="match status" value="1"/>
</dbReference>
<protein>
    <recommendedName>
        <fullName evidence="2">GS catalytic domain-containing protein</fullName>
    </recommendedName>
</protein>
<dbReference type="Gene3D" id="3.10.20.70">
    <property type="entry name" value="Glutamine synthetase, N-terminal domain"/>
    <property type="match status" value="1"/>
</dbReference>
<dbReference type="Gene3D" id="3.30.590.10">
    <property type="entry name" value="Glutamine synthetase/guanido kinase, catalytic domain"/>
    <property type="match status" value="1"/>
</dbReference>
<reference evidence="3" key="1">
    <citation type="submission" date="2018-05" db="EMBL/GenBank/DDBJ databases">
        <authorList>
            <person name="Lanie J.A."/>
            <person name="Ng W.-L."/>
            <person name="Kazmierczak K.M."/>
            <person name="Andrzejewski T.M."/>
            <person name="Davidsen T.M."/>
            <person name="Wayne K.J."/>
            <person name="Tettelin H."/>
            <person name="Glass J.I."/>
            <person name="Rusch D."/>
            <person name="Podicherti R."/>
            <person name="Tsui H.-C.T."/>
            <person name="Winkler M.E."/>
        </authorList>
    </citation>
    <scope>NUCLEOTIDE SEQUENCE</scope>
</reference>
<dbReference type="Pfam" id="PF00120">
    <property type="entry name" value="Gln-synt_C"/>
    <property type="match status" value="1"/>
</dbReference>
<dbReference type="InterPro" id="IPR014746">
    <property type="entry name" value="Gln_synth/guanido_kin_cat_dom"/>
</dbReference>
<organism evidence="3">
    <name type="scientific">marine metagenome</name>
    <dbReference type="NCBI Taxonomy" id="408172"/>
    <lineage>
        <taxon>unclassified sequences</taxon>
        <taxon>metagenomes</taxon>
        <taxon>ecological metagenomes</taxon>
    </lineage>
</organism>
<evidence type="ECO:0000313" key="3">
    <source>
        <dbReference type="EMBL" id="SVB90838.1"/>
    </source>
</evidence>
<keyword evidence="1" id="KW-0436">Ligase</keyword>
<evidence type="ECO:0000256" key="1">
    <source>
        <dbReference type="ARBA" id="ARBA00022598"/>
    </source>
</evidence>
<feature type="non-terminal residue" evidence="3">
    <location>
        <position position="237"/>
    </location>
</feature>
<accession>A0A382HU57</accession>
<gene>
    <name evidence="3" type="ORF">METZ01_LOCUS243692</name>
</gene>
<dbReference type="SUPFAM" id="SSF54368">
    <property type="entry name" value="Glutamine synthetase, N-terminal domain"/>
    <property type="match status" value="1"/>
</dbReference>